<protein>
    <submittedName>
        <fullName evidence="2">Uncharacterized protein</fullName>
    </submittedName>
</protein>
<keyword evidence="3" id="KW-1185">Reference proteome</keyword>
<dbReference type="Proteomes" id="UP001519460">
    <property type="component" value="Unassembled WGS sequence"/>
</dbReference>
<name>A0ABD0KXN9_9CAEN</name>
<dbReference type="EMBL" id="JACVVK020000108">
    <property type="protein sequence ID" value="KAK7491984.1"/>
    <property type="molecule type" value="Genomic_DNA"/>
</dbReference>
<gene>
    <name evidence="2" type="ORF">BaRGS_00016830</name>
</gene>
<comment type="caution">
    <text evidence="2">The sequence shown here is derived from an EMBL/GenBank/DDBJ whole genome shotgun (WGS) entry which is preliminary data.</text>
</comment>
<feature type="compositionally biased region" description="Polar residues" evidence="1">
    <location>
        <begin position="29"/>
        <end position="38"/>
    </location>
</feature>
<organism evidence="2 3">
    <name type="scientific">Batillaria attramentaria</name>
    <dbReference type="NCBI Taxonomy" id="370345"/>
    <lineage>
        <taxon>Eukaryota</taxon>
        <taxon>Metazoa</taxon>
        <taxon>Spiralia</taxon>
        <taxon>Lophotrochozoa</taxon>
        <taxon>Mollusca</taxon>
        <taxon>Gastropoda</taxon>
        <taxon>Caenogastropoda</taxon>
        <taxon>Sorbeoconcha</taxon>
        <taxon>Cerithioidea</taxon>
        <taxon>Batillariidae</taxon>
        <taxon>Batillaria</taxon>
    </lineage>
</organism>
<accession>A0ABD0KXN9</accession>
<evidence type="ECO:0000313" key="3">
    <source>
        <dbReference type="Proteomes" id="UP001519460"/>
    </source>
</evidence>
<sequence>MAPVVWLAVRAKNNKGHKDSGRFEVVSTASGRVQSSAQAGDGGGRGRRGTGKCWYHDLTMWIRFILKLPDKPGSTGRSCQENGLTHLKSSSPKRVMLQEIWAPRGGLGWGRGKPGVGRRGEDRVPPGGMSWYKYPDVWQASIACRRGVHDCWFSFPACTGPAVKAPPSLACFASFLVLVLPLENSCQNGRLSIVASLLIRSGGAPDLLSSSWKTFVVE</sequence>
<reference evidence="2 3" key="1">
    <citation type="journal article" date="2023" name="Sci. Data">
        <title>Genome assembly of the Korean intertidal mud-creeper Batillaria attramentaria.</title>
        <authorList>
            <person name="Patra A.K."/>
            <person name="Ho P.T."/>
            <person name="Jun S."/>
            <person name="Lee S.J."/>
            <person name="Kim Y."/>
            <person name="Won Y.J."/>
        </authorList>
    </citation>
    <scope>NUCLEOTIDE SEQUENCE [LARGE SCALE GENOMIC DNA]</scope>
    <source>
        <strain evidence="2">Wonlab-2016</strain>
    </source>
</reference>
<evidence type="ECO:0000256" key="1">
    <source>
        <dbReference type="SAM" id="MobiDB-lite"/>
    </source>
</evidence>
<feature type="region of interest" description="Disordered" evidence="1">
    <location>
        <begin position="29"/>
        <end position="48"/>
    </location>
</feature>
<evidence type="ECO:0000313" key="2">
    <source>
        <dbReference type="EMBL" id="KAK7491984.1"/>
    </source>
</evidence>
<proteinExistence type="predicted"/>
<dbReference type="AlphaFoldDB" id="A0ABD0KXN9"/>